<comment type="caution">
    <text evidence="1">The sequence shown here is derived from an EMBL/GenBank/DDBJ whole genome shotgun (WGS) entry which is preliminary data.</text>
</comment>
<organism evidence="1 2">
    <name type="scientific">Nelumbo nucifera</name>
    <name type="common">Sacred lotus</name>
    <dbReference type="NCBI Taxonomy" id="4432"/>
    <lineage>
        <taxon>Eukaryota</taxon>
        <taxon>Viridiplantae</taxon>
        <taxon>Streptophyta</taxon>
        <taxon>Embryophyta</taxon>
        <taxon>Tracheophyta</taxon>
        <taxon>Spermatophyta</taxon>
        <taxon>Magnoliopsida</taxon>
        <taxon>Proteales</taxon>
        <taxon>Nelumbonaceae</taxon>
        <taxon>Nelumbo</taxon>
    </lineage>
</organism>
<dbReference type="Proteomes" id="UP000607653">
    <property type="component" value="Unassembled WGS sequence"/>
</dbReference>
<protein>
    <submittedName>
        <fullName evidence="1">Uncharacterized protein</fullName>
    </submittedName>
</protein>
<keyword evidence="2" id="KW-1185">Reference proteome</keyword>
<dbReference type="EMBL" id="DUZY01000001">
    <property type="protein sequence ID" value="DAD19649.1"/>
    <property type="molecule type" value="Genomic_DNA"/>
</dbReference>
<name>A0A822XKN7_NELNU</name>
<reference evidence="1 2" key="1">
    <citation type="journal article" date="2020" name="Mol. Biol. Evol.">
        <title>Distinct Expression and Methylation Patterns for Genes with Different Fates following a Single Whole-Genome Duplication in Flowering Plants.</title>
        <authorList>
            <person name="Shi T."/>
            <person name="Rahmani R.S."/>
            <person name="Gugger P.F."/>
            <person name="Wang M."/>
            <person name="Li H."/>
            <person name="Zhang Y."/>
            <person name="Li Z."/>
            <person name="Wang Q."/>
            <person name="Van de Peer Y."/>
            <person name="Marchal K."/>
            <person name="Chen J."/>
        </authorList>
    </citation>
    <scope>NUCLEOTIDE SEQUENCE [LARGE SCALE GENOMIC DNA]</scope>
    <source>
        <tissue evidence="1">Leaf</tissue>
    </source>
</reference>
<dbReference type="AlphaFoldDB" id="A0A822XKN7"/>
<accession>A0A822XKN7</accession>
<evidence type="ECO:0000313" key="1">
    <source>
        <dbReference type="EMBL" id="DAD19649.1"/>
    </source>
</evidence>
<sequence length="47" mass="5291">MVLLPSPPLEEASPLFSLFSRLISIFLNYSTILHSSPTKGTQFQEPR</sequence>
<gene>
    <name evidence="1" type="ORF">HUJ06_021112</name>
</gene>
<proteinExistence type="predicted"/>
<evidence type="ECO:0000313" key="2">
    <source>
        <dbReference type="Proteomes" id="UP000607653"/>
    </source>
</evidence>